<feature type="transmembrane region" description="Helical" evidence="6">
    <location>
        <begin position="47"/>
        <end position="65"/>
    </location>
</feature>
<feature type="transmembrane region" description="Helical" evidence="6">
    <location>
        <begin position="6"/>
        <end position="26"/>
    </location>
</feature>
<keyword evidence="4 6" id="KW-1133">Transmembrane helix</keyword>
<dbReference type="EMBL" id="JAMPKX010000009">
    <property type="protein sequence ID" value="MEP0948896.1"/>
    <property type="molecule type" value="Genomic_DNA"/>
</dbReference>
<dbReference type="Pfam" id="PF04241">
    <property type="entry name" value="DUF423"/>
    <property type="match status" value="1"/>
</dbReference>
<dbReference type="PANTHER" id="PTHR43461">
    <property type="entry name" value="TRANSMEMBRANE PROTEIN 256"/>
    <property type="match status" value="1"/>
</dbReference>
<protein>
    <submittedName>
        <fullName evidence="7">DUF423 domain-containing protein</fullName>
    </submittedName>
</protein>
<dbReference type="RefSeq" id="WP_242021210.1">
    <property type="nucleotide sequence ID" value="NZ_JAMPKX010000009.1"/>
</dbReference>
<evidence type="ECO:0000313" key="8">
    <source>
        <dbReference type="Proteomes" id="UP001482513"/>
    </source>
</evidence>
<comment type="similarity">
    <text evidence="2">Belongs to the UPF0382 family.</text>
</comment>
<comment type="subcellular location">
    <subcellularLocation>
        <location evidence="1">Membrane</location>
        <topology evidence="1">Multi-pass membrane protein</topology>
    </subcellularLocation>
</comment>
<dbReference type="PANTHER" id="PTHR43461:SF1">
    <property type="entry name" value="TRANSMEMBRANE PROTEIN 256"/>
    <property type="match status" value="1"/>
</dbReference>
<evidence type="ECO:0000256" key="4">
    <source>
        <dbReference type="ARBA" id="ARBA00022989"/>
    </source>
</evidence>
<evidence type="ECO:0000256" key="6">
    <source>
        <dbReference type="SAM" id="Phobius"/>
    </source>
</evidence>
<organism evidence="7 8">
    <name type="scientific">Leptolyngbya subtilissima DQ-A4</name>
    <dbReference type="NCBI Taxonomy" id="2933933"/>
    <lineage>
        <taxon>Bacteria</taxon>
        <taxon>Bacillati</taxon>
        <taxon>Cyanobacteriota</taxon>
        <taxon>Cyanophyceae</taxon>
        <taxon>Leptolyngbyales</taxon>
        <taxon>Leptolyngbyaceae</taxon>
        <taxon>Leptolyngbya group</taxon>
        <taxon>Leptolyngbya</taxon>
    </lineage>
</organism>
<dbReference type="InterPro" id="IPR006696">
    <property type="entry name" value="DUF423"/>
</dbReference>
<evidence type="ECO:0000256" key="3">
    <source>
        <dbReference type="ARBA" id="ARBA00022692"/>
    </source>
</evidence>
<feature type="transmembrane region" description="Helical" evidence="6">
    <location>
        <begin position="71"/>
        <end position="95"/>
    </location>
</feature>
<keyword evidence="8" id="KW-1185">Reference proteome</keyword>
<reference evidence="7 8" key="1">
    <citation type="submission" date="2022-04" db="EMBL/GenBank/DDBJ databases">
        <title>Positive selection, recombination, and allopatry shape intraspecific diversity of widespread and dominant cyanobacteria.</title>
        <authorList>
            <person name="Wei J."/>
            <person name="Shu W."/>
            <person name="Hu C."/>
        </authorList>
    </citation>
    <scope>NUCLEOTIDE SEQUENCE [LARGE SCALE GENOMIC DNA]</scope>
    <source>
        <strain evidence="7 8">DQ-A4</strain>
    </source>
</reference>
<proteinExistence type="inferred from homology"/>
<evidence type="ECO:0000256" key="5">
    <source>
        <dbReference type="ARBA" id="ARBA00023136"/>
    </source>
</evidence>
<accession>A0ABV0K801</accession>
<dbReference type="Proteomes" id="UP001482513">
    <property type="component" value="Unassembled WGS sequence"/>
</dbReference>
<gene>
    <name evidence="7" type="ORF">NC992_18585</name>
</gene>
<keyword evidence="5 6" id="KW-0472">Membrane</keyword>
<evidence type="ECO:0000313" key="7">
    <source>
        <dbReference type="EMBL" id="MEP0948896.1"/>
    </source>
</evidence>
<sequence length="105" mass="11083">MTLERLWIAIAAVLGGTAVAAGAFATHALKPQLSDRLLAVFETAARYQMYHALALLLLVLVRHQGLAAPGWLAVSGWALIAGTVVFSGSLYVLALTGQTMLGAWH</sequence>
<name>A0ABV0K801_9CYAN</name>
<keyword evidence="3 6" id="KW-0812">Transmembrane</keyword>
<evidence type="ECO:0000256" key="2">
    <source>
        <dbReference type="ARBA" id="ARBA00009694"/>
    </source>
</evidence>
<evidence type="ECO:0000256" key="1">
    <source>
        <dbReference type="ARBA" id="ARBA00004141"/>
    </source>
</evidence>
<comment type="caution">
    <text evidence="7">The sequence shown here is derived from an EMBL/GenBank/DDBJ whole genome shotgun (WGS) entry which is preliminary data.</text>
</comment>